<evidence type="ECO:0000313" key="7">
    <source>
        <dbReference type="EMBL" id="TWT42844.1"/>
    </source>
</evidence>
<dbReference type="Proteomes" id="UP000318995">
    <property type="component" value="Unassembled WGS sequence"/>
</dbReference>
<dbReference type="EMBL" id="SJPH01000005">
    <property type="protein sequence ID" value="TWT42844.1"/>
    <property type="molecule type" value="Genomic_DNA"/>
</dbReference>
<evidence type="ECO:0000256" key="1">
    <source>
        <dbReference type="ARBA" id="ARBA00004141"/>
    </source>
</evidence>
<feature type="transmembrane region" description="Helical" evidence="6">
    <location>
        <begin position="89"/>
        <end position="109"/>
    </location>
</feature>
<accession>A0A5C5VWE1</accession>
<feature type="transmembrane region" description="Helical" evidence="6">
    <location>
        <begin position="115"/>
        <end position="132"/>
    </location>
</feature>
<evidence type="ECO:0000256" key="4">
    <source>
        <dbReference type="ARBA" id="ARBA00022989"/>
    </source>
</evidence>
<name>A0A5C5VWE1_9BACT</name>
<keyword evidence="2" id="KW-1003">Cell membrane</keyword>
<evidence type="ECO:0000256" key="6">
    <source>
        <dbReference type="SAM" id="Phobius"/>
    </source>
</evidence>
<keyword evidence="5 6" id="KW-0472">Membrane</keyword>
<feature type="transmembrane region" description="Helical" evidence="6">
    <location>
        <begin position="195"/>
        <end position="216"/>
    </location>
</feature>
<comment type="caution">
    <text evidence="7">The sequence shown here is derived from an EMBL/GenBank/DDBJ whole genome shotgun (WGS) entry which is preliminary data.</text>
</comment>
<protein>
    <submittedName>
        <fullName evidence="7">Prenyltransferase</fullName>
    </submittedName>
</protein>
<evidence type="ECO:0000256" key="5">
    <source>
        <dbReference type="ARBA" id="ARBA00023136"/>
    </source>
</evidence>
<dbReference type="OrthoDB" id="2908954at2"/>
<dbReference type="GO" id="GO:0016020">
    <property type="term" value="C:membrane"/>
    <property type="evidence" value="ECO:0007669"/>
    <property type="project" value="UniProtKB-SubCell"/>
</dbReference>
<dbReference type="GO" id="GO:0016765">
    <property type="term" value="F:transferase activity, transferring alkyl or aryl (other than methyl) groups"/>
    <property type="evidence" value="ECO:0007669"/>
    <property type="project" value="InterPro"/>
</dbReference>
<feature type="transmembrane region" description="Helical" evidence="6">
    <location>
        <begin position="164"/>
        <end position="183"/>
    </location>
</feature>
<evidence type="ECO:0000313" key="8">
    <source>
        <dbReference type="Proteomes" id="UP000318995"/>
    </source>
</evidence>
<keyword evidence="8" id="KW-1185">Reference proteome</keyword>
<keyword evidence="7" id="KW-0808">Transferase</keyword>
<dbReference type="RefSeq" id="WP_146574719.1">
    <property type="nucleotide sequence ID" value="NZ_SJPH01000005.1"/>
</dbReference>
<sequence length="302" mass="31192">MTAAHPTGRDYARLLRLSNAPTALADVGMGYAVATGSLAPSWLLTFLALASLCFYHAGMALNDAVDAEQDTRLERVRPIAEGRLTRQTAYRLAAALGLGGFLFTALAALDLGSPAVLVTAGALALMICGYNTSLKRTVVGPLLMGGCRVLNAMLGMAGGVSLAVALNLLPGIFAYIVGLTVFARDEAIGGRRTQLTLGALLSAAGVLWLAVCNRRGTDSFVSGADSQALFWIVALLFALRGMAAALLQPTPSRIGRAVGIAIQGLVVIDATITLFYAGPMAALAILALLPVAQLMARGIPPT</sequence>
<organism evidence="7 8">
    <name type="scientific">Botrimarina hoheduenensis</name>
    <dbReference type="NCBI Taxonomy" id="2528000"/>
    <lineage>
        <taxon>Bacteria</taxon>
        <taxon>Pseudomonadati</taxon>
        <taxon>Planctomycetota</taxon>
        <taxon>Planctomycetia</taxon>
        <taxon>Pirellulales</taxon>
        <taxon>Lacipirellulaceae</taxon>
        <taxon>Botrimarina</taxon>
    </lineage>
</organism>
<evidence type="ECO:0000256" key="3">
    <source>
        <dbReference type="ARBA" id="ARBA00022692"/>
    </source>
</evidence>
<comment type="subcellular location">
    <subcellularLocation>
        <location evidence="1">Membrane</location>
        <topology evidence="1">Multi-pass membrane protein</topology>
    </subcellularLocation>
</comment>
<feature type="transmembrane region" description="Helical" evidence="6">
    <location>
        <begin position="281"/>
        <end position="299"/>
    </location>
</feature>
<evidence type="ECO:0000256" key="2">
    <source>
        <dbReference type="ARBA" id="ARBA00022475"/>
    </source>
</evidence>
<keyword evidence="4 6" id="KW-1133">Transmembrane helix</keyword>
<dbReference type="Pfam" id="PF01040">
    <property type="entry name" value="UbiA"/>
    <property type="match status" value="1"/>
</dbReference>
<dbReference type="Gene3D" id="1.10.357.140">
    <property type="entry name" value="UbiA prenyltransferase"/>
    <property type="match status" value="1"/>
</dbReference>
<dbReference type="AlphaFoldDB" id="A0A5C5VWE1"/>
<dbReference type="InterPro" id="IPR000537">
    <property type="entry name" value="UbiA_prenyltransferase"/>
</dbReference>
<reference evidence="7 8" key="1">
    <citation type="submission" date="2019-02" db="EMBL/GenBank/DDBJ databases">
        <title>Deep-cultivation of Planctomycetes and their phenomic and genomic characterization uncovers novel biology.</title>
        <authorList>
            <person name="Wiegand S."/>
            <person name="Jogler M."/>
            <person name="Boedeker C."/>
            <person name="Pinto D."/>
            <person name="Vollmers J."/>
            <person name="Rivas-Marin E."/>
            <person name="Kohn T."/>
            <person name="Peeters S.H."/>
            <person name="Heuer A."/>
            <person name="Rast P."/>
            <person name="Oberbeckmann S."/>
            <person name="Bunk B."/>
            <person name="Jeske O."/>
            <person name="Meyerdierks A."/>
            <person name="Storesund J.E."/>
            <person name="Kallscheuer N."/>
            <person name="Luecker S."/>
            <person name="Lage O.M."/>
            <person name="Pohl T."/>
            <person name="Merkel B.J."/>
            <person name="Hornburger P."/>
            <person name="Mueller R.-W."/>
            <person name="Bruemmer F."/>
            <person name="Labrenz M."/>
            <person name="Spormann A.M."/>
            <person name="Op Den Camp H."/>
            <person name="Overmann J."/>
            <person name="Amann R."/>
            <person name="Jetten M.S.M."/>
            <person name="Mascher T."/>
            <person name="Medema M.H."/>
            <person name="Devos D.P."/>
            <person name="Kaster A.-K."/>
            <person name="Ovreas L."/>
            <person name="Rohde M."/>
            <person name="Galperin M.Y."/>
            <person name="Jogler C."/>
        </authorList>
    </citation>
    <scope>NUCLEOTIDE SEQUENCE [LARGE SCALE GENOMIC DNA]</scope>
    <source>
        <strain evidence="7 8">Pla111</strain>
    </source>
</reference>
<gene>
    <name evidence="7" type="ORF">Pla111_24820</name>
</gene>
<feature type="transmembrane region" description="Helical" evidence="6">
    <location>
        <begin position="228"/>
        <end position="247"/>
    </location>
</feature>
<feature type="transmembrane region" description="Helical" evidence="6">
    <location>
        <begin position="31"/>
        <end position="55"/>
    </location>
</feature>
<keyword evidence="3 6" id="KW-0812">Transmembrane</keyword>
<proteinExistence type="predicted"/>
<dbReference type="InterPro" id="IPR044878">
    <property type="entry name" value="UbiA_sf"/>
</dbReference>